<sequence>MEILAAGLDAAPKIRFSAAADATLPGSASEAAAPSGGACKREFGSATTPETADAVAGVTSPMGELFDDTADTGLIKFPK</sequence>
<protein>
    <submittedName>
        <fullName evidence="1">Uncharacterized protein</fullName>
    </submittedName>
</protein>
<dbReference type="Proteomes" id="UP000075613">
    <property type="component" value="Unassembled WGS sequence"/>
</dbReference>
<dbReference type="EMBL" id="LRBG01000031">
    <property type="protein sequence ID" value="KXU85512.1"/>
    <property type="molecule type" value="Genomic_DNA"/>
</dbReference>
<keyword evidence="2" id="KW-1185">Reference proteome</keyword>
<evidence type="ECO:0000313" key="1">
    <source>
        <dbReference type="EMBL" id="KXU85512.1"/>
    </source>
</evidence>
<name>A0A149PKG1_9BURK</name>
<comment type="caution">
    <text evidence="1">The sequence shown here is derived from an EMBL/GenBank/DDBJ whole genome shotgun (WGS) entry which is preliminary data.</text>
</comment>
<evidence type="ECO:0000313" key="2">
    <source>
        <dbReference type="Proteomes" id="UP000075613"/>
    </source>
</evidence>
<gene>
    <name evidence="1" type="ORF">CI15_20335</name>
</gene>
<dbReference type="AlphaFoldDB" id="A0A149PKG1"/>
<reference evidence="1 2" key="1">
    <citation type="journal article" date="2015" name="Int. J. Syst. Evol. Microbiol.">
        <title>Burkholderia monticola sp. nov., isolated from mountain soil.</title>
        <authorList>
            <person name="Baek I."/>
            <person name="Seo B."/>
            <person name="Lee I."/>
            <person name="Yi H."/>
            <person name="Chun J."/>
        </authorList>
    </citation>
    <scope>NUCLEOTIDE SEQUENCE [LARGE SCALE GENOMIC DNA]</scope>
    <source>
        <strain evidence="1 2">JC2948</strain>
    </source>
</reference>
<organism evidence="1 2">
    <name type="scientific">Paraburkholderia monticola</name>
    <dbReference type="NCBI Taxonomy" id="1399968"/>
    <lineage>
        <taxon>Bacteria</taxon>
        <taxon>Pseudomonadati</taxon>
        <taxon>Pseudomonadota</taxon>
        <taxon>Betaproteobacteria</taxon>
        <taxon>Burkholderiales</taxon>
        <taxon>Burkholderiaceae</taxon>
        <taxon>Paraburkholderia</taxon>
    </lineage>
</organism>
<proteinExistence type="predicted"/>
<accession>A0A149PKG1</accession>